<evidence type="ECO:0000259" key="7">
    <source>
        <dbReference type="PROSITE" id="PS50862"/>
    </source>
</evidence>
<dbReference type="InterPro" id="IPR047089">
    <property type="entry name" value="Asp-tRNA-ligase_1_N"/>
</dbReference>
<dbReference type="PANTHER" id="PTHR22594">
    <property type="entry name" value="ASPARTYL/LYSYL-TRNA SYNTHETASE"/>
    <property type="match status" value="1"/>
</dbReference>
<proteinExistence type="inferred from homology"/>
<name>A0AAV9IJ66_9RHOD</name>
<evidence type="ECO:0000256" key="6">
    <source>
        <dbReference type="ARBA" id="ARBA00023146"/>
    </source>
</evidence>
<evidence type="ECO:0000256" key="2">
    <source>
        <dbReference type="ARBA" id="ARBA00022598"/>
    </source>
</evidence>
<feature type="domain" description="Aminoacyl-transfer RNA synthetases class-II family profile" evidence="7">
    <location>
        <begin position="256"/>
        <end position="675"/>
    </location>
</feature>
<dbReference type="InterPro" id="IPR045864">
    <property type="entry name" value="aa-tRNA-synth_II/BPL/LPL"/>
</dbReference>
<dbReference type="GO" id="GO:0005737">
    <property type="term" value="C:cytoplasm"/>
    <property type="evidence" value="ECO:0007669"/>
    <property type="project" value="InterPro"/>
</dbReference>
<dbReference type="Pfam" id="PF01336">
    <property type="entry name" value="tRNA_anti-codon"/>
    <property type="match status" value="1"/>
</dbReference>
<dbReference type="PANTHER" id="PTHR22594:SF5">
    <property type="entry name" value="ASPARTATE--TRNA LIGASE, MITOCHONDRIAL"/>
    <property type="match status" value="1"/>
</dbReference>
<keyword evidence="2" id="KW-0436">Ligase</keyword>
<comment type="caution">
    <text evidence="8">The sequence shown here is derived from an EMBL/GenBank/DDBJ whole genome shotgun (WGS) entry which is preliminary data.</text>
</comment>
<dbReference type="PROSITE" id="PS50862">
    <property type="entry name" value="AA_TRNA_LIGASE_II"/>
    <property type="match status" value="1"/>
</dbReference>
<evidence type="ECO:0000313" key="9">
    <source>
        <dbReference type="Proteomes" id="UP001300502"/>
    </source>
</evidence>
<dbReference type="GO" id="GO:0006422">
    <property type="term" value="P:aspartyl-tRNA aminoacylation"/>
    <property type="evidence" value="ECO:0007669"/>
    <property type="project" value="TreeGrafter"/>
</dbReference>
<dbReference type="CDD" id="cd00777">
    <property type="entry name" value="AspRS_core"/>
    <property type="match status" value="1"/>
</dbReference>
<dbReference type="InterPro" id="IPR004364">
    <property type="entry name" value="Aa-tRNA-synt_II"/>
</dbReference>
<dbReference type="InterPro" id="IPR002312">
    <property type="entry name" value="Asp/Asn-tRNA-synth_IIb"/>
</dbReference>
<dbReference type="InterPro" id="IPR006195">
    <property type="entry name" value="aa-tRNA-synth_II"/>
</dbReference>
<dbReference type="Gene3D" id="2.40.50.140">
    <property type="entry name" value="Nucleic acid-binding proteins"/>
    <property type="match status" value="1"/>
</dbReference>
<keyword evidence="5" id="KW-0648">Protein biosynthesis</keyword>
<keyword evidence="4" id="KW-0067">ATP-binding</keyword>
<dbReference type="SUPFAM" id="SSF55681">
    <property type="entry name" value="Class II aaRS and biotin synthetases"/>
    <property type="match status" value="1"/>
</dbReference>
<dbReference type="GO" id="GO:0004815">
    <property type="term" value="F:aspartate-tRNA ligase activity"/>
    <property type="evidence" value="ECO:0007669"/>
    <property type="project" value="TreeGrafter"/>
</dbReference>
<evidence type="ECO:0000256" key="4">
    <source>
        <dbReference type="ARBA" id="ARBA00022840"/>
    </source>
</evidence>
<dbReference type="SUPFAM" id="SSF55261">
    <property type="entry name" value="GAD domain-like"/>
    <property type="match status" value="1"/>
</dbReference>
<accession>A0AAV9IJ66</accession>
<keyword evidence="9" id="KW-1185">Reference proteome</keyword>
<dbReference type="InterPro" id="IPR012340">
    <property type="entry name" value="NA-bd_OB-fold"/>
</dbReference>
<dbReference type="InterPro" id="IPR004524">
    <property type="entry name" value="Asp-tRNA-ligase_1"/>
</dbReference>
<keyword evidence="3" id="KW-0547">Nucleotide-binding</keyword>
<dbReference type="AlphaFoldDB" id="A0AAV9IJ66"/>
<comment type="similarity">
    <text evidence="1">Belongs to the class-II aminoacyl-tRNA synthetase family. Type 1 subfamily.</text>
</comment>
<dbReference type="GO" id="GO:0005524">
    <property type="term" value="F:ATP binding"/>
    <property type="evidence" value="ECO:0007669"/>
    <property type="project" value="UniProtKB-KW"/>
</dbReference>
<dbReference type="CDD" id="cd04317">
    <property type="entry name" value="EcAspRS_like_N"/>
    <property type="match status" value="1"/>
</dbReference>
<dbReference type="GO" id="GO:0003676">
    <property type="term" value="F:nucleic acid binding"/>
    <property type="evidence" value="ECO:0007669"/>
    <property type="project" value="InterPro"/>
</dbReference>
<dbReference type="Pfam" id="PF00152">
    <property type="entry name" value="tRNA-synt_2"/>
    <property type="match status" value="1"/>
</dbReference>
<dbReference type="EMBL" id="JANCYU010000052">
    <property type="protein sequence ID" value="KAK4527472.1"/>
    <property type="molecule type" value="Genomic_DNA"/>
</dbReference>
<dbReference type="SUPFAM" id="SSF50249">
    <property type="entry name" value="Nucleic acid-binding proteins"/>
    <property type="match status" value="1"/>
</dbReference>
<dbReference type="Pfam" id="PF02938">
    <property type="entry name" value="GAD"/>
    <property type="match status" value="1"/>
</dbReference>
<dbReference type="Gene3D" id="3.30.1360.30">
    <property type="entry name" value="GAD-like domain"/>
    <property type="match status" value="1"/>
</dbReference>
<dbReference type="NCBIfam" id="TIGR00459">
    <property type="entry name" value="aspS_bact"/>
    <property type="match status" value="1"/>
</dbReference>
<dbReference type="Proteomes" id="UP001300502">
    <property type="component" value="Unassembled WGS sequence"/>
</dbReference>
<keyword evidence="6" id="KW-0030">Aminoacyl-tRNA synthetase</keyword>
<evidence type="ECO:0000256" key="3">
    <source>
        <dbReference type="ARBA" id="ARBA00022741"/>
    </source>
</evidence>
<dbReference type="PRINTS" id="PR01042">
    <property type="entry name" value="TRNASYNTHASP"/>
</dbReference>
<dbReference type="InterPro" id="IPR004115">
    <property type="entry name" value="GAD-like_sf"/>
</dbReference>
<dbReference type="InterPro" id="IPR004365">
    <property type="entry name" value="NA-bd_OB_tRNA"/>
</dbReference>
<sequence>MTISILMINERKRMDKTQLLVASHKKTSFQWLNILRQANRDGFCKSCFFKHNICTQFPLENRLSSRLPKHKGIQHPWTSCSVLKETVSKTPKEFEYSISEDRNCLCEQIDNSKVGSELVLQGWAQSVRNKGNIIFIILRDRSGVIQCTVDDRCEDSVRLTANKVRLEYVISVKGILYLREDFAINPAIPNGHLEVVVHKLDILATTLPLPFAITPSRNKEEEDTSEEVRLRYRYLDLRRKQLQSNLITRHKVCMLVRAYLDSLGFIEIETPYLTKSTAEGARDYIIPSRVHPRKCYALPQSPQLYKQILMTAGMEKYFQITRCFRDEDLRYDRQPEFTQIDLEMSFVKMEHVMTVAENLVRKVFKDIKNYDIGSVPVMDYHDAISYYGVDAPDLRFDMRLVDITHTWEVQNSEWELIKERIQREEIFKAFVVPNKADWMTRKRIDEYKEFVKAYGLETLLYGKIEENGAVQGPMKKLIEKMESSAHRDSIGNVLQSLNSNLSLGDFIFLGVGKPNCVNNGLGRLRVQVAKDIQLIPKESFSFCWVVHFPCFEYDETRNRFVAVHHPFTSPVVEDIPLIYEEHRDSVLSVRAASYDLVCNGNEIGGGSIRVHSPQLQEQIFHLLGMSREQQREMFGFLLDALAYGTPPHGGIAFGLDRLLMLLTASESIRDVIAFPKTSSAVELMSGAPERVSEEQLEELHLKWTGEIES</sequence>
<dbReference type="NCBIfam" id="NF001750">
    <property type="entry name" value="PRK00476.1"/>
    <property type="match status" value="1"/>
</dbReference>
<gene>
    <name evidence="8" type="ORF">GAYE_SCF40G5394</name>
</gene>
<evidence type="ECO:0000313" key="8">
    <source>
        <dbReference type="EMBL" id="KAK4527472.1"/>
    </source>
</evidence>
<dbReference type="Gene3D" id="3.30.930.10">
    <property type="entry name" value="Bira Bifunctional Protein, Domain 2"/>
    <property type="match status" value="1"/>
</dbReference>
<dbReference type="InterPro" id="IPR047090">
    <property type="entry name" value="AspRS_core"/>
</dbReference>
<dbReference type="InterPro" id="IPR029351">
    <property type="entry name" value="GAD_dom"/>
</dbReference>
<dbReference type="HAMAP" id="MF_00044">
    <property type="entry name" value="Asp_tRNA_synth_type1"/>
    <property type="match status" value="1"/>
</dbReference>
<evidence type="ECO:0000256" key="1">
    <source>
        <dbReference type="ARBA" id="ARBA00006303"/>
    </source>
</evidence>
<reference evidence="8 9" key="1">
    <citation type="submission" date="2022-07" db="EMBL/GenBank/DDBJ databases">
        <title>Genome-wide signatures of adaptation to extreme environments.</title>
        <authorList>
            <person name="Cho C.H."/>
            <person name="Yoon H.S."/>
        </authorList>
    </citation>
    <scope>NUCLEOTIDE SEQUENCE [LARGE SCALE GENOMIC DNA]</scope>
    <source>
        <strain evidence="8 9">108.79 E11</strain>
    </source>
</reference>
<evidence type="ECO:0000256" key="5">
    <source>
        <dbReference type="ARBA" id="ARBA00022917"/>
    </source>
</evidence>
<organism evidence="8 9">
    <name type="scientific">Galdieria yellowstonensis</name>
    <dbReference type="NCBI Taxonomy" id="3028027"/>
    <lineage>
        <taxon>Eukaryota</taxon>
        <taxon>Rhodophyta</taxon>
        <taxon>Bangiophyceae</taxon>
        <taxon>Galdieriales</taxon>
        <taxon>Galdieriaceae</taxon>
        <taxon>Galdieria</taxon>
    </lineage>
</organism>
<protein>
    <recommendedName>
        <fullName evidence="7">Aminoacyl-transfer RNA synthetases class-II family profile domain-containing protein</fullName>
    </recommendedName>
</protein>